<protein>
    <recommendedName>
        <fullName evidence="3">Reverse transcriptase domain-containing protein</fullName>
    </recommendedName>
</protein>
<sequence>MRFLGTVNATFLALIPKKEGAYDIKDFKPISLVGNIYKIVAKVLENRLKRVVRKVVSIFQNAFVGGRQILDEAIIANEVVDTRKRTLRLEDPSKIGKMKGVSQFIELIYSVQDIGEDILVQKERKKGSFNVKSYYSSLRAELRVEFPIKEIWEKILTIDMLIKRRRLMVNRCGLCKEKECLLTISQFIMRGQSGYGCFS</sequence>
<evidence type="ECO:0000313" key="1">
    <source>
        <dbReference type="EMBL" id="RVX21220.1"/>
    </source>
</evidence>
<gene>
    <name evidence="1" type="ORF">CK203_002279</name>
</gene>
<dbReference type="PANTHER" id="PTHR46890">
    <property type="entry name" value="NON-LTR RETROLELEMENT REVERSE TRANSCRIPTASE-LIKE PROTEIN-RELATED"/>
    <property type="match status" value="1"/>
</dbReference>
<accession>A0A438KJ62</accession>
<organism evidence="1 2">
    <name type="scientific">Vitis vinifera</name>
    <name type="common">Grape</name>
    <dbReference type="NCBI Taxonomy" id="29760"/>
    <lineage>
        <taxon>Eukaryota</taxon>
        <taxon>Viridiplantae</taxon>
        <taxon>Streptophyta</taxon>
        <taxon>Embryophyta</taxon>
        <taxon>Tracheophyta</taxon>
        <taxon>Spermatophyta</taxon>
        <taxon>Magnoliopsida</taxon>
        <taxon>eudicotyledons</taxon>
        <taxon>Gunneridae</taxon>
        <taxon>Pentapetalae</taxon>
        <taxon>rosids</taxon>
        <taxon>Vitales</taxon>
        <taxon>Vitaceae</taxon>
        <taxon>Viteae</taxon>
        <taxon>Vitis</taxon>
    </lineage>
</organism>
<dbReference type="EMBL" id="QGNW01000005">
    <property type="protein sequence ID" value="RVX21220.1"/>
    <property type="molecule type" value="Genomic_DNA"/>
</dbReference>
<reference evidence="1 2" key="1">
    <citation type="journal article" date="2018" name="PLoS Genet.">
        <title>Population sequencing reveals clonal diversity and ancestral inbreeding in the grapevine cultivar Chardonnay.</title>
        <authorList>
            <person name="Roach M.J."/>
            <person name="Johnson D.L."/>
            <person name="Bohlmann J."/>
            <person name="van Vuuren H.J."/>
            <person name="Jones S.J."/>
            <person name="Pretorius I.S."/>
            <person name="Schmidt S.A."/>
            <person name="Borneman A.R."/>
        </authorList>
    </citation>
    <scope>NUCLEOTIDE SEQUENCE [LARGE SCALE GENOMIC DNA]</scope>
    <source>
        <strain evidence="2">cv. Chardonnay</strain>
        <tissue evidence="1">Leaf</tissue>
    </source>
</reference>
<evidence type="ECO:0008006" key="3">
    <source>
        <dbReference type="Google" id="ProtNLM"/>
    </source>
</evidence>
<dbReference type="InterPro" id="IPR052343">
    <property type="entry name" value="Retrotransposon-Effector_Assoc"/>
</dbReference>
<dbReference type="Proteomes" id="UP000288805">
    <property type="component" value="Unassembled WGS sequence"/>
</dbReference>
<name>A0A438KJ62_VITVI</name>
<proteinExistence type="predicted"/>
<dbReference type="AlphaFoldDB" id="A0A438KJ62"/>
<evidence type="ECO:0000313" key="2">
    <source>
        <dbReference type="Proteomes" id="UP000288805"/>
    </source>
</evidence>
<comment type="caution">
    <text evidence="1">The sequence shown here is derived from an EMBL/GenBank/DDBJ whole genome shotgun (WGS) entry which is preliminary data.</text>
</comment>
<dbReference type="PANTHER" id="PTHR46890:SF50">
    <property type="entry name" value="RNA-DIRECTED DNA POLYMERASE, EUKARYOTA, REVERSE TRANSCRIPTASE ZINC-BINDING DOMAIN PROTEIN-RELATED"/>
    <property type="match status" value="1"/>
</dbReference>